<gene>
    <name evidence="2" type="ORF">POTOM_005814</name>
</gene>
<proteinExistence type="predicted"/>
<dbReference type="Proteomes" id="UP000886885">
    <property type="component" value="Chromosome 1D"/>
</dbReference>
<evidence type="ECO:0000256" key="1">
    <source>
        <dbReference type="SAM" id="MobiDB-lite"/>
    </source>
</evidence>
<sequence length="252" mass="27533">MKSMWSCVGSGGNGSFVCGPTSEAMILPKCFSVKPNPNANNDEVIKQTTVEPSGRVRRSYSVGVGKIGRIDEDRPCSFREDDNILKADWKAGEFYMKFMADSSDMVGNDYHGLVGEPGFPQSFSNNSKRESSIGYSTSGRRSGPLESASGRRNGPLQSASGRRGGVLSESASARRSHVMQPNTHCREVEGRRNIGSMSNGMEMRSYSVGIGKIGKIDEEKPCSFREDDGDNINVDVCPRSRSQAVTRKVVYY</sequence>
<feature type="region of interest" description="Disordered" evidence="1">
    <location>
        <begin position="120"/>
        <end position="182"/>
    </location>
</feature>
<feature type="compositionally biased region" description="Polar residues" evidence="1">
    <location>
        <begin position="169"/>
        <end position="182"/>
    </location>
</feature>
<protein>
    <submittedName>
        <fullName evidence="2">Uncharacterized protein</fullName>
    </submittedName>
</protein>
<dbReference type="OrthoDB" id="694638at2759"/>
<accession>A0A8X8DEE5</accession>
<reference evidence="2" key="1">
    <citation type="journal article" date="2020" name="bioRxiv">
        <title>Hybrid origin of Populus tomentosa Carr. identified through genome sequencing and phylogenomic analysis.</title>
        <authorList>
            <person name="An X."/>
            <person name="Gao K."/>
            <person name="Chen Z."/>
            <person name="Li J."/>
            <person name="Yang X."/>
            <person name="Yang X."/>
            <person name="Zhou J."/>
            <person name="Guo T."/>
            <person name="Zhao T."/>
            <person name="Huang S."/>
            <person name="Miao D."/>
            <person name="Khan W.U."/>
            <person name="Rao P."/>
            <person name="Ye M."/>
            <person name="Lei B."/>
            <person name="Liao W."/>
            <person name="Wang J."/>
            <person name="Ji L."/>
            <person name="Li Y."/>
            <person name="Guo B."/>
            <person name="Mustafa N.S."/>
            <person name="Li S."/>
            <person name="Yun Q."/>
            <person name="Keller S.R."/>
            <person name="Mao J."/>
            <person name="Zhang R."/>
            <person name="Strauss S.H."/>
        </authorList>
    </citation>
    <scope>NUCLEOTIDE SEQUENCE</scope>
    <source>
        <strain evidence="2">GM15</strain>
        <tissue evidence="2">Leaf</tissue>
    </source>
</reference>
<evidence type="ECO:0000313" key="2">
    <source>
        <dbReference type="EMBL" id="KAG6789695.1"/>
    </source>
</evidence>
<name>A0A8X8DEE5_POPTO</name>
<comment type="caution">
    <text evidence="2">The sequence shown here is derived from an EMBL/GenBank/DDBJ whole genome shotgun (WGS) entry which is preliminary data.</text>
</comment>
<organism evidence="2 3">
    <name type="scientific">Populus tomentosa</name>
    <name type="common">Chinese white poplar</name>
    <dbReference type="NCBI Taxonomy" id="118781"/>
    <lineage>
        <taxon>Eukaryota</taxon>
        <taxon>Viridiplantae</taxon>
        <taxon>Streptophyta</taxon>
        <taxon>Embryophyta</taxon>
        <taxon>Tracheophyta</taxon>
        <taxon>Spermatophyta</taxon>
        <taxon>Magnoliopsida</taxon>
        <taxon>eudicotyledons</taxon>
        <taxon>Gunneridae</taxon>
        <taxon>Pentapetalae</taxon>
        <taxon>rosids</taxon>
        <taxon>fabids</taxon>
        <taxon>Malpighiales</taxon>
        <taxon>Salicaceae</taxon>
        <taxon>Saliceae</taxon>
        <taxon>Populus</taxon>
    </lineage>
</organism>
<evidence type="ECO:0000313" key="3">
    <source>
        <dbReference type="Proteomes" id="UP000886885"/>
    </source>
</evidence>
<dbReference type="EMBL" id="JAAWWB010000002">
    <property type="protein sequence ID" value="KAG6789695.1"/>
    <property type="molecule type" value="Genomic_DNA"/>
</dbReference>
<dbReference type="PANTHER" id="PTHR33526:SF30">
    <property type="entry name" value="DUF4005 DOMAIN-CONTAINING PROTEIN"/>
    <property type="match status" value="1"/>
</dbReference>
<keyword evidence="3" id="KW-1185">Reference proteome</keyword>
<dbReference type="AlphaFoldDB" id="A0A8X8DEE5"/>
<dbReference type="PANTHER" id="PTHR33526">
    <property type="entry name" value="OS07G0123800 PROTEIN"/>
    <property type="match status" value="1"/>
</dbReference>